<comment type="caution">
    <text evidence="9">The sequence shown here is derived from an EMBL/GenBank/DDBJ whole genome shotgun (WGS) entry which is preliminary data.</text>
</comment>
<dbReference type="CDD" id="cd00477">
    <property type="entry name" value="FTHFS"/>
    <property type="match status" value="1"/>
</dbReference>
<comment type="similarity">
    <text evidence="7 8">Belongs to the formate--tetrahydrofolate ligase family.</text>
</comment>
<dbReference type="Gene3D" id="3.30.1510.10">
    <property type="entry name" value="Domain 2, N(10)-formyltetrahydrofolate synthetase"/>
    <property type="match status" value="1"/>
</dbReference>
<dbReference type="Proteomes" id="UP000292927">
    <property type="component" value="Unassembled WGS sequence"/>
</dbReference>
<evidence type="ECO:0000256" key="8">
    <source>
        <dbReference type="HAMAP-Rule" id="MF_01543"/>
    </source>
</evidence>
<dbReference type="NCBIfam" id="NF010030">
    <property type="entry name" value="PRK13505.1"/>
    <property type="match status" value="1"/>
</dbReference>
<dbReference type="Gene3D" id="3.40.50.300">
    <property type="entry name" value="P-loop containing nucleotide triphosphate hydrolases"/>
    <property type="match status" value="1"/>
</dbReference>
<evidence type="ECO:0000256" key="2">
    <source>
        <dbReference type="ARBA" id="ARBA00022563"/>
    </source>
</evidence>
<keyword evidence="2 8" id="KW-0554">One-carbon metabolism</keyword>
<keyword evidence="10" id="KW-1185">Reference proteome</keyword>
<dbReference type="OrthoDB" id="9761733at2"/>
<evidence type="ECO:0000256" key="5">
    <source>
        <dbReference type="ARBA" id="ARBA00022840"/>
    </source>
</evidence>
<dbReference type="FunFam" id="3.10.410.10:FF:000001">
    <property type="entry name" value="Putative formate--tetrahydrofolate ligase"/>
    <property type="match status" value="1"/>
</dbReference>
<evidence type="ECO:0000256" key="4">
    <source>
        <dbReference type="ARBA" id="ARBA00022741"/>
    </source>
</evidence>
<dbReference type="InterPro" id="IPR000559">
    <property type="entry name" value="Formate_THF_ligase"/>
</dbReference>
<dbReference type="SUPFAM" id="SSF52540">
    <property type="entry name" value="P-loop containing nucleoside triphosphate hydrolases"/>
    <property type="match status" value="1"/>
</dbReference>
<name>A0A4Q7PKK5_9FIRM</name>
<organism evidence="9 10">
    <name type="scientific">Cuneatibacter caecimuris</name>
    <dbReference type="NCBI Taxonomy" id="1796618"/>
    <lineage>
        <taxon>Bacteria</taxon>
        <taxon>Bacillati</taxon>
        <taxon>Bacillota</taxon>
        <taxon>Clostridia</taxon>
        <taxon>Lachnospirales</taxon>
        <taxon>Lachnospiraceae</taxon>
        <taxon>Cuneatibacter</taxon>
    </lineage>
</organism>
<dbReference type="PROSITE" id="PS00722">
    <property type="entry name" value="FTHFS_2"/>
    <property type="match status" value="1"/>
</dbReference>
<keyword evidence="5 8" id="KW-0067">ATP-binding</keyword>
<evidence type="ECO:0000256" key="1">
    <source>
        <dbReference type="ARBA" id="ARBA00004777"/>
    </source>
</evidence>
<dbReference type="HAMAP" id="MF_01543">
    <property type="entry name" value="FTHFS"/>
    <property type="match status" value="1"/>
</dbReference>
<evidence type="ECO:0000313" key="9">
    <source>
        <dbReference type="EMBL" id="RZT01055.1"/>
    </source>
</evidence>
<gene>
    <name evidence="8" type="primary">fhs</name>
    <name evidence="9" type="ORF">EV209_1493</name>
</gene>
<dbReference type="EMBL" id="SGXF01000002">
    <property type="protein sequence ID" value="RZT01055.1"/>
    <property type="molecule type" value="Genomic_DNA"/>
</dbReference>
<sequence>MKTDIQIAQEAQMIPITEVAAPYGISGDDLELYGKYKAKLSDELWEEVKDRPDGKLVLVTAINPTPAGEGKTTTSVGLGQAMAKLNQKAMICLREPSLGPCFGIKGGAAGGGYAQVVPMEDLNLHFTGDFHAITSANNLLAAMLDNHIQQGNALNIDTRQIVWKRCLDMNDRVLRNVVVGLGAKADGYVREDHFVITVASEIMAILCLANDMADLKERLGKIIAAYTVSGEPVTAAQLNAVGAMAALLKDAIKPNLIQTLEHTPALVHGGPFANIAHGCNSVRATKTALKLADIVITEAGFGADLGAEKFFDIKCRKSGLKPDAVVLVATVRALKYNGGVPKQELAKENLDALAKGIVNLEKHIENLQKFGVPVVVTLNAFATDTQAEYEFIRDFCQERGCEFALSEVWAKGGEGGMALAEKVLETLQSKESHYHPLYELDLPLKAKIGTIAREIYGADNVVYAPAASRMLARLEELGFGNLPVCMAKNQYSLSDDASRLGRPTGFDITIREVYVSAGAGFIVALTGNIMTMPGLPKTPAAFGIDVDDSGRITGLF</sequence>
<dbReference type="PROSITE" id="PS00721">
    <property type="entry name" value="FTHFS_1"/>
    <property type="match status" value="1"/>
</dbReference>
<evidence type="ECO:0000313" key="10">
    <source>
        <dbReference type="Proteomes" id="UP000292927"/>
    </source>
</evidence>
<dbReference type="EC" id="6.3.4.3" evidence="8"/>
<accession>A0A4Q7PKK5</accession>
<feature type="binding site" evidence="8">
    <location>
        <begin position="65"/>
        <end position="72"/>
    </location>
    <ligand>
        <name>ATP</name>
        <dbReference type="ChEBI" id="CHEBI:30616"/>
    </ligand>
</feature>
<protein>
    <recommendedName>
        <fullName evidence="8">Formate--tetrahydrofolate ligase</fullName>
        <ecNumber evidence="8">6.3.4.3</ecNumber>
    </recommendedName>
    <alternativeName>
        <fullName evidence="8">Formyltetrahydrofolate synthetase</fullName>
        <shortName evidence="8">FHS</shortName>
        <shortName evidence="8">FTHFS</shortName>
    </alternativeName>
</protein>
<evidence type="ECO:0000256" key="3">
    <source>
        <dbReference type="ARBA" id="ARBA00022598"/>
    </source>
</evidence>
<dbReference type="AlphaFoldDB" id="A0A4Q7PKK5"/>
<keyword evidence="4 8" id="KW-0547">Nucleotide-binding</keyword>
<keyword evidence="3 8" id="KW-0436">Ligase</keyword>
<dbReference type="GO" id="GO:0004329">
    <property type="term" value="F:formate-tetrahydrofolate ligase activity"/>
    <property type="evidence" value="ECO:0007669"/>
    <property type="project" value="UniProtKB-UniRule"/>
</dbReference>
<comment type="pathway">
    <text evidence="1 8">One-carbon metabolism; tetrahydrofolate interconversion.</text>
</comment>
<dbReference type="FunFam" id="3.30.1510.10:FF:000001">
    <property type="entry name" value="Formate--tetrahydrofolate ligase"/>
    <property type="match status" value="1"/>
</dbReference>
<evidence type="ECO:0000256" key="6">
    <source>
        <dbReference type="ARBA" id="ARBA00049033"/>
    </source>
</evidence>
<dbReference type="GO" id="GO:0035999">
    <property type="term" value="P:tetrahydrofolate interconversion"/>
    <property type="evidence" value="ECO:0007669"/>
    <property type="project" value="UniProtKB-UniRule"/>
</dbReference>
<proteinExistence type="inferred from homology"/>
<dbReference type="Gene3D" id="3.10.410.10">
    <property type="entry name" value="Formyltetrahydrofolate synthetase, domain 3"/>
    <property type="match status" value="1"/>
</dbReference>
<dbReference type="Pfam" id="PF01268">
    <property type="entry name" value="FTHFS"/>
    <property type="match status" value="1"/>
</dbReference>
<reference evidence="9 10" key="1">
    <citation type="submission" date="2019-02" db="EMBL/GenBank/DDBJ databases">
        <title>Genomic Encyclopedia of Type Strains, Phase IV (KMG-IV): sequencing the most valuable type-strain genomes for metagenomic binning, comparative biology and taxonomic classification.</title>
        <authorList>
            <person name="Goeker M."/>
        </authorList>
    </citation>
    <scope>NUCLEOTIDE SEQUENCE [LARGE SCALE GENOMIC DNA]</scope>
    <source>
        <strain evidence="9 10">DSM 29486</strain>
    </source>
</reference>
<evidence type="ECO:0000256" key="7">
    <source>
        <dbReference type="ARBA" id="ARBA00061363"/>
    </source>
</evidence>
<dbReference type="RefSeq" id="WP_130434603.1">
    <property type="nucleotide sequence ID" value="NZ_SGXF01000002.1"/>
</dbReference>
<dbReference type="GO" id="GO:0005524">
    <property type="term" value="F:ATP binding"/>
    <property type="evidence" value="ECO:0007669"/>
    <property type="project" value="UniProtKB-UniRule"/>
</dbReference>
<dbReference type="InterPro" id="IPR027417">
    <property type="entry name" value="P-loop_NTPase"/>
</dbReference>
<dbReference type="InterPro" id="IPR020628">
    <property type="entry name" value="Formate_THF_ligase_CS"/>
</dbReference>
<dbReference type="UniPathway" id="UPA00193"/>
<comment type="catalytic activity">
    <reaction evidence="6 8">
        <text>(6S)-5,6,7,8-tetrahydrofolate + formate + ATP = (6R)-10-formyltetrahydrofolate + ADP + phosphate</text>
        <dbReference type="Rhea" id="RHEA:20221"/>
        <dbReference type="ChEBI" id="CHEBI:15740"/>
        <dbReference type="ChEBI" id="CHEBI:30616"/>
        <dbReference type="ChEBI" id="CHEBI:43474"/>
        <dbReference type="ChEBI" id="CHEBI:57453"/>
        <dbReference type="ChEBI" id="CHEBI:195366"/>
        <dbReference type="ChEBI" id="CHEBI:456216"/>
        <dbReference type="EC" id="6.3.4.3"/>
    </reaction>
</comment>